<comment type="caution">
    <text evidence="2">The sequence shown here is derived from an EMBL/GenBank/DDBJ whole genome shotgun (WGS) entry which is preliminary data.</text>
</comment>
<dbReference type="InterPro" id="IPR015943">
    <property type="entry name" value="WD40/YVTN_repeat-like_dom_sf"/>
</dbReference>
<gene>
    <name evidence="2" type="ORF">RJ641_007299</name>
</gene>
<accession>A0AAN8V160</accession>
<dbReference type="SUPFAM" id="SSF89372">
    <property type="entry name" value="Fucose-specific lectin"/>
    <property type="match status" value="2"/>
</dbReference>
<name>A0AAN8V160_9MAGN</name>
<organism evidence="2 3">
    <name type="scientific">Dillenia turbinata</name>
    <dbReference type="NCBI Taxonomy" id="194707"/>
    <lineage>
        <taxon>Eukaryota</taxon>
        <taxon>Viridiplantae</taxon>
        <taxon>Streptophyta</taxon>
        <taxon>Embryophyta</taxon>
        <taxon>Tracheophyta</taxon>
        <taxon>Spermatophyta</taxon>
        <taxon>Magnoliopsida</taxon>
        <taxon>eudicotyledons</taxon>
        <taxon>Gunneridae</taxon>
        <taxon>Pentapetalae</taxon>
        <taxon>Dilleniales</taxon>
        <taxon>Dilleniaceae</taxon>
        <taxon>Dillenia</taxon>
    </lineage>
</organism>
<dbReference type="Gene3D" id="2.130.10.10">
    <property type="entry name" value="YVTN repeat-like/Quinoprotein amine dehydrogenase"/>
    <property type="match status" value="1"/>
</dbReference>
<keyword evidence="3" id="KW-1185">Reference proteome</keyword>
<dbReference type="Proteomes" id="UP001370490">
    <property type="component" value="Unassembled WGS sequence"/>
</dbReference>
<dbReference type="PANTHER" id="PTHR36893">
    <property type="entry name" value="OS01G0275950 PROTEIN"/>
    <property type="match status" value="1"/>
</dbReference>
<dbReference type="Gene3D" id="2.120.10.70">
    <property type="entry name" value="Fucose-specific lectin"/>
    <property type="match status" value="1"/>
</dbReference>
<dbReference type="PANTHER" id="PTHR36893:SF1">
    <property type="entry name" value="BULB-TYPE LECTIN DOMAIN-CONTAINING PROTEIN"/>
    <property type="match status" value="1"/>
</dbReference>
<evidence type="ECO:0000313" key="3">
    <source>
        <dbReference type="Proteomes" id="UP001370490"/>
    </source>
</evidence>
<feature type="signal peptide" evidence="1">
    <location>
        <begin position="1"/>
        <end position="19"/>
    </location>
</feature>
<keyword evidence="1" id="KW-0732">Signal</keyword>
<evidence type="ECO:0000256" key="1">
    <source>
        <dbReference type="SAM" id="SignalP"/>
    </source>
</evidence>
<dbReference type="EMBL" id="JBAMMX010000015">
    <property type="protein sequence ID" value="KAK6925580.1"/>
    <property type="molecule type" value="Genomic_DNA"/>
</dbReference>
<sequence>MPLYKLMIFFMSSMSYLLASNSWCPHNNDHQGREFEQKANRFWIYTEQSNSWVEVKLPYDLISCVNGNCTKVGTINSSVSLETKEEDESKKNELGERKRGSLIKVSDTSMWVTGESGSIYERFWNGVQWVIAPHDLPISAGYAVSVFIVNKTILSLSESGNIYQMRLNENSQPVWTEFMPSSSKDAELIKSGVVSHDGERVYFCTKNGSLLELSQAEPPRWVNHGRPPGANVAAIADAGTVRSEVVFVISSIGDLYEFDKSTKPSWKKHIWRERSTKDASLIPTRGCTLQGVGGPYSTSLFLLTKGGTLVERRLQQRKWKWMVHASPKHQLTSIAQVFQDESNDKFSSLFFTTAIGSVYEHRLPKHIDSIQEGELLRDTWINHMHPQHAKVARNIGGVQIQVGRIMFYLDDGRLGQLHFSGLGGESSGPITQNNIRRKSSNKYLWSILDAPETEGWNAEYCTEERGPSNCFTGMKDEPNDSIASRSITRRRKGNQDEPHYLTLETGVTHWEKALDEYIFPHNWINTNFHLRVMHGGRSFFLITDGGEAFEYLSTENMWLWLRHEHSTAMQGALGNYNGSLFLVDTYGSLLIRERSGNELAWINCTAMRRGRQVIGGPPWDGMPSKALKVTAENALFFVSKTGRLLQFTVALRKFKWKDCKNPPNTKIASIVDQELFRDNIVFVIGRNGRLYQYNKVTELWHEHYQSQHLVLSRMPGTAIRPSTQSLTGSLFMVSENGGLVEYHWNSLYGWNWVEHGTPYGTVTLVGSPGPCFEGNQLLLIGSDGKVYLRYLDQETWKWKNFGFPYTEGMMGANNEKDKEICVDEDKHRDFNEHCDPKVALIRPIPFSENSVIFELRDRRLAELQRTEETQWVWTRTIGTPTSLCMANFWAAVAS</sequence>
<protein>
    <submittedName>
        <fullName evidence="2">Uncharacterized protein</fullName>
    </submittedName>
</protein>
<reference evidence="2 3" key="1">
    <citation type="submission" date="2023-12" db="EMBL/GenBank/DDBJ databases">
        <title>A high-quality genome assembly for Dillenia turbinata (Dilleniales).</title>
        <authorList>
            <person name="Chanderbali A."/>
        </authorList>
    </citation>
    <scope>NUCLEOTIDE SEQUENCE [LARGE SCALE GENOMIC DNA]</scope>
    <source>
        <strain evidence="2">LSX21</strain>
        <tissue evidence="2">Leaf</tissue>
    </source>
</reference>
<dbReference type="AlphaFoldDB" id="A0AAN8V160"/>
<evidence type="ECO:0000313" key="2">
    <source>
        <dbReference type="EMBL" id="KAK6925580.1"/>
    </source>
</evidence>
<feature type="chain" id="PRO_5042871755" evidence="1">
    <location>
        <begin position="20"/>
        <end position="894"/>
    </location>
</feature>
<proteinExistence type="predicted"/>